<keyword evidence="3" id="KW-1185">Reference proteome</keyword>
<proteinExistence type="predicted"/>
<dbReference type="KEGG" id="som:SOMG_01240"/>
<gene>
    <name evidence="2" type="ORF">SOMG_01240</name>
</gene>
<evidence type="ECO:0000313" key="3">
    <source>
        <dbReference type="Proteomes" id="UP001212411"/>
    </source>
</evidence>
<dbReference type="EMBL" id="CP115611">
    <property type="protein sequence ID" value="WBW72833.1"/>
    <property type="molecule type" value="Genomic_DNA"/>
</dbReference>
<organism evidence="2 3">
    <name type="scientific">Schizosaccharomyces osmophilus</name>
    <dbReference type="NCBI Taxonomy" id="2545709"/>
    <lineage>
        <taxon>Eukaryota</taxon>
        <taxon>Fungi</taxon>
        <taxon>Dikarya</taxon>
        <taxon>Ascomycota</taxon>
        <taxon>Taphrinomycotina</taxon>
        <taxon>Schizosaccharomycetes</taxon>
        <taxon>Schizosaccharomycetales</taxon>
        <taxon>Schizosaccharomycetaceae</taxon>
        <taxon>Schizosaccharomyces</taxon>
    </lineage>
</organism>
<protein>
    <submittedName>
        <fullName evidence="2">Schizosaccharomyces specific protein</fullName>
    </submittedName>
</protein>
<evidence type="ECO:0000313" key="2">
    <source>
        <dbReference type="EMBL" id="WBW72833.1"/>
    </source>
</evidence>
<dbReference type="RefSeq" id="XP_056037076.1">
    <property type="nucleotide sequence ID" value="XM_056180033.1"/>
</dbReference>
<feature type="region of interest" description="Disordered" evidence="1">
    <location>
        <begin position="1"/>
        <end position="20"/>
    </location>
</feature>
<feature type="region of interest" description="Disordered" evidence="1">
    <location>
        <begin position="215"/>
        <end position="242"/>
    </location>
</feature>
<dbReference type="GeneID" id="80874722"/>
<feature type="compositionally biased region" description="Low complexity" evidence="1">
    <location>
        <begin position="108"/>
        <end position="121"/>
    </location>
</feature>
<feature type="region of interest" description="Disordered" evidence="1">
    <location>
        <begin position="62"/>
        <end position="122"/>
    </location>
</feature>
<feature type="compositionally biased region" description="Polar residues" evidence="1">
    <location>
        <begin position="62"/>
        <end position="77"/>
    </location>
</feature>
<name>A0AAE9WDR0_9SCHI</name>
<accession>A0AAE9WDR0</accession>
<dbReference type="AlphaFoldDB" id="A0AAE9WDR0"/>
<feature type="compositionally biased region" description="Low complexity" evidence="1">
    <location>
        <begin position="82"/>
        <end position="99"/>
    </location>
</feature>
<reference evidence="2 3" key="1">
    <citation type="journal article" date="2023" name="G3 (Bethesda)">
        <title>A high-quality reference genome for the fission yeast Schizosaccharomyces osmophilus.</title>
        <authorList>
            <person name="Jia G.S."/>
            <person name="Zhang W.C."/>
            <person name="Liang Y."/>
            <person name="Liu X.H."/>
            <person name="Rhind N."/>
            <person name="Pidoux A."/>
            <person name="Brysch-Herzberg M."/>
            <person name="Du L.L."/>
        </authorList>
    </citation>
    <scope>NUCLEOTIDE SEQUENCE [LARGE SCALE GENOMIC DNA]</scope>
    <source>
        <strain evidence="2 3">CBS 15793</strain>
    </source>
</reference>
<dbReference type="Proteomes" id="UP001212411">
    <property type="component" value="Chromosome 1"/>
</dbReference>
<evidence type="ECO:0000256" key="1">
    <source>
        <dbReference type="SAM" id="MobiDB-lite"/>
    </source>
</evidence>
<sequence>MGQEKGRTLYENQFSNHDPYESLTEFDLYLESKSNDTSNGPLSFTPNLSPLSLQDLGSIHSSVNNEVSPNDLENSGLDSVESAPSSNSAHVPSPSSLSNETRLQHSMSNPTSANNTPSSENHVLSDFGGNCAILDNDKESHLLEEHTSKLKWPFHKLNEVCETSRCNSGGKRGVGILRRFLPSSRLGRLNRVSPLRTSSTTGIYSSLDSPDITPLSVSTTHLHHPSVSNSRNQTPSPSLKTDLSSVDVKQMDVAERSKCLDALLEDILQLDSAYDTVEKRMMESGWSSMEEIRDVHAKRLDAWQIWKRKLLPLRGKC</sequence>